<dbReference type="GO" id="GO:0009073">
    <property type="term" value="P:aromatic amino acid family biosynthetic process"/>
    <property type="evidence" value="ECO:0007669"/>
    <property type="project" value="UniProtKB-KW"/>
</dbReference>
<evidence type="ECO:0000313" key="12">
    <source>
        <dbReference type="EMBL" id="KWW13959.1"/>
    </source>
</evidence>
<evidence type="ECO:0000256" key="8">
    <source>
        <dbReference type="ARBA" id="ARBA00022840"/>
    </source>
</evidence>
<dbReference type="GO" id="GO:0005524">
    <property type="term" value="F:ATP binding"/>
    <property type="evidence" value="ECO:0007669"/>
    <property type="project" value="UniProtKB-UniRule"/>
</dbReference>
<feature type="binding site" evidence="11">
    <location>
        <position position="42"/>
    </location>
    <ligand>
        <name>substrate</name>
    </ligand>
</feature>
<dbReference type="GO" id="GO:0008652">
    <property type="term" value="P:amino acid biosynthetic process"/>
    <property type="evidence" value="ECO:0007669"/>
    <property type="project" value="UniProtKB-KW"/>
</dbReference>
<keyword evidence="11" id="KW-0460">Magnesium</keyword>
<dbReference type="GO" id="GO:0000287">
    <property type="term" value="F:magnesium ion binding"/>
    <property type="evidence" value="ECO:0007669"/>
    <property type="project" value="UniProtKB-UniRule"/>
</dbReference>
<gene>
    <name evidence="11" type="primary">aroK</name>
    <name evidence="12" type="ORF">AS888_08510</name>
</gene>
<dbReference type="Proteomes" id="UP000064189">
    <property type="component" value="Unassembled WGS sequence"/>
</dbReference>
<evidence type="ECO:0000256" key="2">
    <source>
        <dbReference type="ARBA" id="ARBA00006997"/>
    </source>
</evidence>
<keyword evidence="13" id="KW-1185">Reference proteome</keyword>
<dbReference type="CDD" id="cd00464">
    <property type="entry name" value="SK"/>
    <property type="match status" value="1"/>
</dbReference>
<name>A0A109MU59_9BACI</name>
<evidence type="ECO:0000256" key="5">
    <source>
        <dbReference type="ARBA" id="ARBA00022679"/>
    </source>
</evidence>
<evidence type="ECO:0000256" key="9">
    <source>
        <dbReference type="ARBA" id="ARBA00023141"/>
    </source>
</evidence>
<dbReference type="PANTHER" id="PTHR21087:SF16">
    <property type="entry name" value="SHIKIMATE KINASE 1, CHLOROPLASTIC"/>
    <property type="match status" value="1"/>
</dbReference>
<keyword evidence="9 11" id="KW-0057">Aromatic amino acid biosynthesis</keyword>
<keyword evidence="8 11" id="KW-0067">ATP-binding</keyword>
<dbReference type="PRINTS" id="PR01100">
    <property type="entry name" value="SHIKIMTKNASE"/>
</dbReference>
<comment type="subcellular location">
    <subcellularLocation>
        <location evidence="11">Cytoplasm</location>
    </subcellularLocation>
</comment>
<dbReference type="SUPFAM" id="SSF52540">
    <property type="entry name" value="P-loop containing nucleoside triphosphate hydrolases"/>
    <property type="match status" value="1"/>
</dbReference>
<comment type="cofactor">
    <cofactor evidence="11">
        <name>Mg(2+)</name>
        <dbReference type="ChEBI" id="CHEBI:18420"/>
    </cofactor>
    <text evidence="11">Binds 1 Mg(2+) ion per subunit.</text>
</comment>
<evidence type="ECO:0000256" key="6">
    <source>
        <dbReference type="ARBA" id="ARBA00022741"/>
    </source>
</evidence>
<dbReference type="EMBL" id="LNNH01000042">
    <property type="protein sequence ID" value="KWW13959.1"/>
    <property type="molecule type" value="Genomic_DNA"/>
</dbReference>
<feature type="binding site" evidence="11">
    <location>
        <position position="24"/>
    </location>
    <ligand>
        <name>Mg(2+)</name>
        <dbReference type="ChEBI" id="CHEBI:18420"/>
    </ligand>
</feature>
<dbReference type="InterPro" id="IPR027417">
    <property type="entry name" value="P-loop_NTPase"/>
</dbReference>
<reference evidence="12 13" key="1">
    <citation type="submission" date="2015-11" db="EMBL/GenBank/DDBJ databases">
        <title>Genome Sequence of Bacillus simplex strain VanAntwerpen2.</title>
        <authorList>
            <person name="Couger M.B."/>
        </authorList>
    </citation>
    <scope>NUCLEOTIDE SEQUENCE [LARGE SCALE GENOMIC DNA]</scope>
    <source>
        <strain evidence="12 13">VanAntwerpen02</strain>
    </source>
</reference>
<feature type="binding site" evidence="11">
    <location>
        <begin position="20"/>
        <end position="25"/>
    </location>
    <ligand>
        <name>ATP</name>
        <dbReference type="ChEBI" id="CHEBI:30616"/>
    </ligand>
</feature>
<dbReference type="EC" id="2.7.1.71" evidence="3 11"/>
<evidence type="ECO:0000256" key="1">
    <source>
        <dbReference type="ARBA" id="ARBA00004842"/>
    </source>
</evidence>
<dbReference type="Gene3D" id="3.40.50.300">
    <property type="entry name" value="P-loop containing nucleotide triphosphate hydrolases"/>
    <property type="match status" value="1"/>
</dbReference>
<dbReference type="GO" id="GO:0004765">
    <property type="term" value="F:shikimate kinase activity"/>
    <property type="evidence" value="ECO:0007669"/>
    <property type="project" value="UniProtKB-UniRule"/>
</dbReference>
<feature type="binding site" evidence="11">
    <location>
        <position position="66"/>
    </location>
    <ligand>
        <name>substrate</name>
    </ligand>
</feature>
<feature type="binding site" evidence="11">
    <location>
        <position position="145"/>
    </location>
    <ligand>
        <name>substrate</name>
    </ligand>
</feature>
<comment type="caution">
    <text evidence="12">The sequence shown here is derived from an EMBL/GenBank/DDBJ whole genome shotgun (WGS) entry which is preliminary data.</text>
</comment>
<evidence type="ECO:0000256" key="10">
    <source>
        <dbReference type="ARBA" id="ARBA00048567"/>
    </source>
</evidence>
<evidence type="ECO:0000256" key="11">
    <source>
        <dbReference type="HAMAP-Rule" id="MF_00109"/>
    </source>
</evidence>
<keyword evidence="11" id="KW-0479">Metal-binding</keyword>
<dbReference type="RefSeq" id="WP_061143751.1">
    <property type="nucleotide sequence ID" value="NZ_LNNH01000042.1"/>
</dbReference>
<accession>A0A109MU59</accession>
<keyword evidence="4 11" id="KW-0028">Amino-acid biosynthesis</keyword>
<dbReference type="Pfam" id="PF01202">
    <property type="entry name" value="SKI"/>
    <property type="match status" value="1"/>
</dbReference>
<comment type="catalytic activity">
    <reaction evidence="10 11">
        <text>shikimate + ATP = 3-phosphoshikimate + ADP + H(+)</text>
        <dbReference type="Rhea" id="RHEA:13121"/>
        <dbReference type="ChEBI" id="CHEBI:15378"/>
        <dbReference type="ChEBI" id="CHEBI:30616"/>
        <dbReference type="ChEBI" id="CHEBI:36208"/>
        <dbReference type="ChEBI" id="CHEBI:145989"/>
        <dbReference type="ChEBI" id="CHEBI:456216"/>
        <dbReference type="EC" id="2.7.1.71"/>
    </reaction>
</comment>
<dbReference type="InterPro" id="IPR023000">
    <property type="entry name" value="Shikimate_kinase_CS"/>
</dbReference>
<dbReference type="InterPro" id="IPR031322">
    <property type="entry name" value="Shikimate/glucono_kinase"/>
</dbReference>
<comment type="caution">
    <text evidence="11">Lacks conserved residue(s) required for the propagation of feature annotation.</text>
</comment>
<dbReference type="InterPro" id="IPR000623">
    <property type="entry name" value="Shikimate_kinase/TSH1"/>
</dbReference>
<dbReference type="PROSITE" id="PS01128">
    <property type="entry name" value="SHIKIMATE_KINASE"/>
    <property type="match status" value="1"/>
</dbReference>
<evidence type="ECO:0000256" key="3">
    <source>
        <dbReference type="ARBA" id="ARBA00012154"/>
    </source>
</evidence>
<dbReference type="AlphaFoldDB" id="A0A109MU59"/>
<comment type="pathway">
    <text evidence="1 11">Metabolic intermediate biosynthesis; chorismate biosynthesis; chorismate from D-erythrose 4-phosphate and phosphoenolpyruvate: step 5/7.</text>
</comment>
<dbReference type="GO" id="GO:0009423">
    <property type="term" value="P:chorismate biosynthetic process"/>
    <property type="evidence" value="ECO:0007669"/>
    <property type="project" value="UniProtKB-UniRule"/>
</dbReference>
<dbReference type="GO" id="GO:0005829">
    <property type="term" value="C:cytosol"/>
    <property type="evidence" value="ECO:0007669"/>
    <property type="project" value="TreeGrafter"/>
</dbReference>
<evidence type="ECO:0000256" key="7">
    <source>
        <dbReference type="ARBA" id="ARBA00022777"/>
    </source>
</evidence>
<sequence length="185" mass="21770">MINKNTPLRMQSIVFIGFMGVGKTTIGQKVAQKLYRDFVDIDREIEKEFNMPTTEIFKEFGEKVFREKEKSMIESFSKQQLKIISVGGGAFLQEDIRNICLSNCIVFYLDLSWDYWKERIGLLIDSRPVLQSRTLEEIEELFYTRQEIYSYHHSKVNTNDLDVDEVADFIVDSLKVAWDIYEPLK</sequence>
<dbReference type="HAMAP" id="MF_00109">
    <property type="entry name" value="Shikimate_kinase"/>
    <property type="match status" value="1"/>
</dbReference>
<dbReference type="PANTHER" id="PTHR21087">
    <property type="entry name" value="SHIKIMATE KINASE"/>
    <property type="match status" value="1"/>
</dbReference>
<organism evidence="12 13">
    <name type="scientific">Peribacillus simplex</name>
    <dbReference type="NCBI Taxonomy" id="1478"/>
    <lineage>
        <taxon>Bacteria</taxon>
        <taxon>Bacillati</taxon>
        <taxon>Bacillota</taxon>
        <taxon>Bacilli</taxon>
        <taxon>Bacillales</taxon>
        <taxon>Bacillaceae</taxon>
        <taxon>Peribacillus</taxon>
    </lineage>
</organism>
<feature type="binding site" evidence="11">
    <location>
        <position position="88"/>
    </location>
    <ligand>
        <name>substrate</name>
    </ligand>
</feature>
<comment type="similarity">
    <text evidence="2 11">Belongs to the shikimate kinase family.</text>
</comment>
<keyword evidence="11" id="KW-0963">Cytoplasm</keyword>
<evidence type="ECO:0000256" key="4">
    <source>
        <dbReference type="ARBA" id="ARBA00022605"/>
    </source>
</evidence>
<keyword evidence="5 11" id="KW-0808">Transferase</keyword>
<protein>
    <recommendedName>
        <fullName evidence="3 11">Shikimate kinase</fullName>
        <shortName evidence="11">SK</shortName>
        <ecNumber evidence="3 11">2.7.1.71</ecNumber>
    </recommendedName>
</protein>
<keyword evidence="7 11" id="KW-0418">Kinase</keyword>
<keyword evidence="6 11" id="KW-0547">Nucleotide-binding</keyword>
<proteinExistence type="inferred from homology"/>
<comment type="function">
    <text evidence="11">Catalyzes the specific phosphorylation of the 3-hydroxyl group of shikimic acid using ATP as a cosubstrate.</text>
</comment>
<comment type="subunit">
    <text evidence="11">Monomer.</text>
</comment>
<dbReference type="UniPathway" id="UPA00053">
    <property type="reaction ID" value="UER00088"/>
</dbReference>
<evidence type="ECO:0000313" key="13">
    <source>
        <dbReference type="Proteomes" id="UP000064189"/>
    </source>
</evidence>
<feature type="binding site" evidence="11">
    <location>
        <position position="127"/>
    </location>
    <ligand>
        <name>ATP</name>
        <dbReference type="ChEBI" id="CHEBI:30616"/>
    </ligand>
</feature>